<evidence type="ECO:0000256" key="11">
    <source>
        <dbReference type="ARBA" id="ARBA00023136"/>
    </source>
</evidence>
<evidence type="ECO:0000256" key="5">
    <source>
        <dbReference type="ARBA" id="ARBA00022553"/>
    </source>
</evidence>
<dbReference type="CDD" id="cd00075">
    <property type="entry name" value="HATPase"/>
    <property type="match status" value="1"/>
</dbReference>
<comment type="caution">
    <text evidence="15">The sequence shown here is derived from an EMBL/GenBank/DDBJ whole genome shotgun (WGS) entry which is preliminary data.</text>
</comment>
<dbReference type="Gene3D" id="6.10.340.10">
    <property type="match status" value="1"/>
</dbReference>
<dbReference type="OrthoDB" id="3224230at2"/>
<dbReference type="SMART" id="SM00387">
    <property type="entry name" value="HATPase_c"/>
    <property type="match status" value="1"/>
</dbReference>
<dbReference type="RefSeq" id="WP_151567300.1">
    <property type="nucleotide sequence ID" value="NZ_WBMT01000022.1"/>
</dbReference>
<reference evidence="15 16" key="1">
    <citation type="submission" date="2019-09" db="EMBL/GenBank/DDBJ databases">
        <title>Actinomadura physcomitrii sp. nov., a novel actinomycete isolated from moss [Physcomitrium sphaericum (Ludw) Fuernr].</title>
        <authorList>
            <person name="Zhuang X."/>
            <person name="Liu C."/>
        </authorList>
    </citation>
    <scope>NUCLEOTIDE SEQUENCE [LARGE SCALE GENOMIC DNA]</scope>
    <source>
        <strain evidence="15 16">HMC1</strain>
    </source>
</reference>
<evidence type="ECO:0000256" key="1">
    <source>
        <dbReference type="ARBA" id="ARBA00000085"/>
    </source>
</evidence>
<evidence type="ECO:0000256" key="10">
    <source>
        <dbReference type="ARBA" id="ARBA00023012"/>
    </source>
</evidence>
<name>A0A6H9YP29_9ACTN</name>
<protein>
    <recommendedName>
        <fullName evidence="4">histidine kinase</fullName>
        <ecNumber evidence="4">2.7.13.3</ecNumber>
    </recommendedName>
</protein>
<feature type="transmembrane region" description="Helical" evidence="12">
    <location>
        <begin position="7"/>
        <end position="30"/>
    </location>
</feature>
<evidence type="ECO:0000256" key="7">
    <source>
        <dbReference type="ARBA" id="ARBA00022692"/>
    </source>
</evidence>
<comment type="catalytic activity">
    <reaction evidence="1">
        <text>ATP + protein L-histidine = ADP + protein N-phospho-L-histidine.</text>
        <dbReference type="EC" id="2.7.13.3"/>
    </reaction>
</comment>
<keyword evidence="10" id="KW-0902">Two-component regulatory system</keyword>
<dbReference type="GO" id="GO:0000155">
    <property type="term" value="F:phosphorelay sensor kinase activity"/>
    <property type="evidence" value="ECO:0007669"/>
    <property type="project" value="InterPro"/>
</dbReference>
<dbReference type="Proteomes" id="UP000468735">
    <property type="component" value="Unassembled WGS sequence"/>
</dbReference>
<evidence type="ECO:0000256" key="12">
    <source>
        <dbReference type="SAM" id="Phobius"/>
    </source>
</evidence>
<keyword evidence="5" id="KW-0597">Phosphoprotein</keyword>
<evidence type="ECO:0000256" key="2">
    <source>
        <dbReference type="ARBA" id="ARBA00004141"/>
    </source>
</evidence>
<keyword evidence="11 12" id="KW-0472">Membrane</keyword>
<keyword evidence="16" id="KW-1185">Reference proteome</keyword>
<evidence type="ECO:0000256" key="6">
    <source>
        <dbReference type="ARBA" id="ARBA00022679"/>
    </source>
</evidence>
<dbReference type="Pfam" id="PF02518">
    <property type="entry name" value="HATPase_c"/>
    <property type="match status" value="1"/>
</dbReference>
<dbReference type="SMART" id="SM00304">
    <property type="entry name" value="HAMP"/>
    <property type="match status" value="1"/>
</dbReference>
<keyword evidence="7 12" id="KW-0812">Transmembrane</keyword>
<dbReference type="AlphaFoldDB" id="A0A6H9YP29"/>
<dbReference type="SUPFAM" id="SSF158472">
    <property type="entry name" value="HAMP domain-like"/>
    <property type="match status" value="1"/>
</dbReference>
<dbReference type="EMBL" id="WBMT01000022">
    <property type="protein sequence ID" value="KAB2342489.1"/>
    <property type="molecule type" value="Genomic_DNA"/>
</dbReference>
<feature type="transmembrane region" description="Helical" evidence="12">
    <location>
        <begin position="76"/>
        <end position="99"/>
    </location>
</feature>
<dbReference type="InterPro" id="IPR036890">
    <property type="entry name" value="HATPase_C_sf"/>
</dbReference>
<dbReference type="InterPro" id="IPR003660">
    <property type="entry name" value="HAMP_dom"/>
</dbReference>
<dbReference type="InterPro" id="IPR003661">
    <property type="entry name" value="HisK_dim/P_dom"/>
</dbReference>
<dbReference type="GO" id="GO:0005886">
    <property type="term" value="C:plasma membrane"/>
    <property type="evidence" value="ECO:0007669"/>
    <property type="project" value="UniProtKB-SubCell"/>
</dbReference>
<evidence type="ECO:0000256" key="9">
    <source>
        <dbReference type="ARBA" id="ARBA00022989"/>
    </source>
</evidence>
<evidence type="ECO:0000256" key="3">
    <source>
        <dbReference type="ARBA" id="ARBA00004236"/>
    </source>
</evidence>
<dbReference type="PRINTS" id="PR00344">
    <property type="entry name" value="BCTRLSENSOR"/>
</dbReference>
<dbReference type="PANTHER" id="PTHR45436">
    <property type="entry name" value="SENSOR HISTIDINE KINASE YKOH"/>
    <property type="match status" value="1"/>
</dbReference>
<dbReference type="InterPro" id="IPR050428">
    <property type="entry name" value="TCS_sensor_his_kinase"/>
</dbReference>
<evidence type="ECO:0000256" key="8">
    <source>
        <dbReference type="ARBA" id="ARBA00022777"/>
    </source>
</evidence>
<comment type="subcellular location">
    <subcellularLocation>
        <location evidence="3">Cell membrane</location>
    </subcellularLocation>
    <subcellularLocation>
        <location evidence="2">Membrane</location>
        <topology evidence="2">Multi-pass membrane protein</topology>
    </subcellularLocation>
</comment>
<feature type="domain" description="HAMP" evidence="14">
    <location>
        <begin position="100"/>
        <end position="153"/>
    </location>
</feature>
<dbReference type="SMART" id="SM00388">
    <property type="entry name" value="HisKA"/>
    <property type="match status" value="1"/>
</dbReference>
<dbReference type="Gene3D" id="3.30.565.10">
    <property type="entry name" value="Histidine kinase-like ATPase, C-terminal domain"/>
    <property type="match status" value="1"/>
</dbReference>
<sequence length="382" mass="40952">MSIRLRLTALYGGLFVAVGALLVAITYGLFASRLQAARPRPPDLGRLPVLPEGLGDPRRVLDEALARQRDEALDQLLTQSIVALAIVSVIAVVLGWMVAGHALRPLREITATARRLSTDNLDERIGLGGPRDEIKELADTFDAMLARIAAAFEAQRRFVANASHELRTPLTVQRAAVDVALADPEPSLRSLTAMAVRIRAATQRHERLIASLLTLARSERGVEHYEDVDFTETVQTVLVGTNTRDLKVVPRLRPAHVRGDPALLERLAVNLLDNAVRHNTPDGWIEVRVRSEGGVVTLHVANSGPAVPAEEAEALFEPFRRRSAGGHGLGLSIVAAIAAAHGGTHAAFARPEGGLEVTVSLPARVPCRATAAAPVPVRSRSG</sequence>
<keyword evidence="6" id="KW-0808">Transferase</keyword>
<dbReference type="InterPro" id="IPR004358">
    <property type="entry name" value="Sig_transdc_His_kin-like_C"/>
</dbReference>
<accession>A0A6H9YP29</accession>
<dbReference type="Pfam" id="PF00512">
    <property type="entry name" value="HisKA"/>
    <property type="match status" value="1"/>
</dbReference>
<dbReference type="SUPFAM" id="SSF47384">
    <property type="entry name" value="Homodimeric domain of signal transducing histidine kinase"/>
    <property type="match status" value="1"/>
</dbReference>
<dbReference type="SUPFAM" id="SSF55874">
    <property type="entry name" value="ATPase domain of HSP90 chaperone/DNA topoisomerase II/histidine kinase"/>
    <property type="match status" value="1"/>
</dbReference>
<evidence type="ECO:0000259" key="14">
    <source>
        <dbReference type="PROSITE" id="PS50885"/>
    </source>
</evidence>
<keyword evidence="9 12" id="KW-1133">Transmembrane helix</keyword>
<dbReference type="Pfam" id="PF00672">
    <property type="entry name" value="HAMP"/>
    <property type="match status" value="1"/>
</dbReference>
<evidence type="ECO:0000256" key="4">
    <source>
        <dbReference type="ARBA" id="ARBA00012438"/>
    </source>
</evidence>
<dbReference type="InterPro" id="IPR036097">
    <property type="entry name" value="HisK_dim/P_sf"/>
</dbReference>
<dbReference type="InterPro" id="IPR003594">
    <property type="entry name" value="HATPase_dom"/>
</dbReference>
<evidence type="ECO:0000259" key="13">
    <source>
        <dbReference type="PROSITE" id="PS50109"/>
    </source>
</evidence>
<gene>
    <name evidence="15" type="ORF">F8566_38790</name>
</gene>
<dbReference type="PANTHER" id="PTHR45436:SF15">
    <property type="entry name" value="SENSOR HISTIDINE KINASE CUSS"/>
    <property type="match status" value="1"/>
</dbReference>
<dbReference type="InterPro" id="IPR005467">
    <property type="entry name" value="His_kinase_dom"/>
</dbReference>
<dbReference type="Gene3D" id="1.10.287.130">
    <property type="match status" value="1"/>
</dbReference>
<keyword evidence="8" id="KW-0418">Kinase</keyword>
<dbReference type="PROSITE" id="PS50109">
    <property type="entry name" value="HIS_KIN"/>
    <property type="match status" value="1"/>
</dbReference>
<dbReference type="PROSITE" id="PS50885">
    <property type="entry name" value="HAMP"/>
    <property type="match status" value="1"/>
</dbReference>
<evidence type="ECO:0000313" key="15">
    <source>
        <dbReference type="EMBL" id="KAB2342489.1"/>
    </source>
</evidence>
<evidence type="ECO:0000313" key="16">
    <source>
        <dbReference type="Proteomes" id="UP000468735"/>
    </source>
</evidence>
<dbReference type="CDD" id="cd06225">
    <property type="entry name" value="HAMP"/>
    <property type="match status" value="1"/>
</dbReference>
<dbReference type="EC" id="2.7.13.3" evidence="4"/>
<proteinExistence type="predicted"/>
<feature type="domain" description="Histidine kinase" evidence="13">
    <location>
        <begin position="161"/>
        <end position="365"/>
    </location>
</feature>
<organism evidence="15 16">
    <name type="scientific">Actinomadura rudentiformis</name>
    <dbReference type="NCBI Taxonomy" id="359158"/>
    <lineage>
        <taxon>Bacteria</taxon>
        <taxon>Bacillati</taxon>
        <taxon>Actinomycetota</taxon>
        <taxon>Actinomycetes</taxon>
        <taxon>Streptosporangiales</taxon>
        <taxon>Thermomonosporaceae</taxon>
        <taxon>Actinomadura</taxon>
    </lineage>
</organism>
<dbReference type="CDD" id="cd00082">
    <property type="entry name" value="HisKA"/>
    <property type="match status" value="1"/>
</dbReference>